<evidence type="ECO:0000313" key="4">
    <source>
        <dbReference type="EMBL" id="VDN57393.1"/>
    </source>
</evidence>
<proteinExistence type="predicted"/>
<feature type="domain" description="ShKT" evidence="3">
    <location>
        <begin position="179"/>
        <end position="212"/>
    </location>
</feature>
<dbReference type="AlphaFoldDB" id="A0A0N4U858"/>
<organism evidence="5 7">
    <name type="scientific">Dracunculus medinensis</name>
    <name type="common">Guinea worm</name>
    <dbReference type="NCBI Taxonomy" id="318479"/>
    <lineage>
        <taxon>Eukaryota</taxon>
        <taxon>Metazoa</taxon>
        <taxon>Ecdysozoa</taxon>
        <taxon>Nematoda</taxon>
        <taxon>Chromadorea</taxon>
        <taxon>Rhabditida</taxon>
        <taxon>Spirurina</taxon>
        <taxon>Dracunculoidea</taxon>
        <taxon>Dracunculidae</taxon>
        <taxon>Dracunculus</taxon>
    </lineage>
</organism>
<gene>
    <name evidence="4" type="ORF">DME_LOCUS7366</name>
</gene>
<protein>
    <submittedName>
        <fullName evidence="7">ShKT domain-containing protein</fullName>
    </submittedName>
</protein>
<dbReference type="Pfam" id="PF01549">
    <property type="entry name" value="ShK"/>
    <property type="match status" value="2"/>
</dbReference>
<name>A0A0N4U858_DRAME</name>
<dbReference type="Gene3D" id="1.10.10.1940">
    <property type="match status" value="1"/>
</dbReference>
<dbReference type="Proteomes" id="UP000038040">
    <property type="component" value="Unplaced"/>
</dbReference>
<reference evidence="4 6" key="2">
    <citation type="submission" date="2018-11" db="EMBL/GenBank/DDBJ databases">
        <authorList>
            <consortium name="Pathogen Informatics"/>
        </authorList>
    </citation>
    <scope>NUCLEOTIDE SEQUENCE [LARGE SCALE GENOMIC DNA]</scope>
</reference>
<dbReference type="EMBL" id="UYYG01001160">
    <property type="protein sequence ID" value="VDN57393.1"/>
    <property type="molecule type" value="Genomic_DNA"/>
</dbReference>
<evidence type="ECO:0000256" key="1">
    <source>
        <dbReference type="PROSITE-ProRule" id="PRU01005"/>
    </source>
</evidence>
<accession>A0A0N4U858</accession>
<dbReference type="Proteomes" id="UP000274756">
    <property type="component" value="Unassembled WGS sequence"/>
</dbReference>
<comment type="caution">
    <text evidence="1">Lacks conserved residue(s) required for the propagation of feature annotation.</text>
</comment>
<sequence>MLFQFCVVICLIHNAKGTDDEKIGECNKQVGMVQRPTVNPNLCAHLDVDACAAIFEYMGVAAGIMIGGAEQFRSVDYYVPKKCTDGALKNFAQKSCPYRCAFCCKAKQFNSFTWDMCKNPLLKTIALMRCPQKCGLSAGMCINALGDEVCNALRNSCQKTCGIKTCLGTQNATSAQPPCRDEQRCSDYRQICRVEPYASIMRTKCRLTCGYC</sequence>
<dbReference type="PROSITE" id="PS51670">
    <property type="entry name" value="SHKT"/>
    <property type="match status" value="1"/>
</dbReference>
<evidence type="ECO:0000259" key="3">
    <source>
        <dbReference type="PROSITE" id="PS51670"/>
    </source>
</evidence>
<reference evidence="7" key="1">
    <citation type="submission" date="2017-02" db="UniProtKB">
        <authorList>
            <consortium name="WormBaseParasite"/>
        </authorList>
    </citation>
    <scope>IDENTIFICATION</scope>
</reference>
<feature type="chain" id="PRO_5033232698" evidence="2">
    <location>
        <begin position="18"/>
        <end position="212"/>
    </location>
</feature>
<feature type="signal peptide" evidence="2">
    <location>
        <begin position="1"/>
        <end position="17"/>
    </location>
</feature>
<evidence type="ECO:0000313" key="5">
    <source>
        <dbReference type="Proteomes" id="UP000038040"/>
    </source>
</evidence>
<dbReference type="WBParaSite" id="DME_0000320701-mRNA-1">
    <property type="protein sequence ID" value="DME_0000320701-mRNA-1"/>
    <property type="gene ID" value="DME_0000320701"/>
</dbReference>
<keyword evidence="2" id="KW-0732">Signal</keyword>
<keyword evidence="6" id="KW-1185">Reference proteome</keyword>
<evidence type="ECO:0000313" key="7">
    <source>
        <dbReference type="WBParaSite" id="DME_0000320701-mRNA-1"/>
    </source>
</evidence>
<dbReference type="InterPro" id="IPR003582">
    <property type="entry name" value="ShKT_dom"/>
</dbReference>
<evidence type="ECO:0000313" key="6">
    <source>
        <dbReference type="Proteomes" id="UP000274756"/>
    </source>
</evidence>
<evidence type="ECO:0000256" key="2">
    <source>
        <dbReference type="SAM" id="SignalP"/>
    </source>
</evidence>